<reference evidence="1 2" key="1">
    <citation type="submission" date="2022-07" db="EMBL/GenBank/DDBJ databases">
        <title>Novel species in genus Aeromicrobium.</title>
        <authorList>
            <person name="Ye L."/>
        </authorList>
    </citation>
    <scope>NUCLEOTIDE SEQUENCE [LARGE SCALE GENOMIC DNA]</scope>
    <source>
        <strain evidence="2">zg-Y50</strain>
    </source>
</reference>
<evidence type="ECO:0000313" key="2">
    <source>
        <dbReference type="Proteomes" id="UP001315860"/>
    </source>
</evidence>
<accession>A0ABY5KDU6</accession>
<keyword evidence="2" id="KW-1185">Reference proteome</keyword>
<dbReference type="Gene3D" id="3.40.50.2000">
    <property type="entry name" value="Glycogen Phosphorylase B"/>
    <property type="match status" value="1"/>
</dbReference>
<keyword evidence="1" id="KW-0328">Glycosyltransferase</keyword>
<protein>
    <submittedName>
        <fullName evidence="1">Glycosyltransferase</fullName>
        <ecNumber evidence="1">2.4.-.-</ecNumber>
    </submittedName>
</protein>
<sequence>MLGETDAVRGHALDRGKDFFDADWYRREYPDIDDADPWEHFVAHGDAERRSPGPGFDAQFYAGTYLALEEHHALRHFLTHGRRAGHQPRPVPRTAHESRDAMSALLAGVEHPILLVGNDAQRAGAPLLMLELARHLRGRGWAPVFVLLRGGPLLGRFQALGPTVLIAEGHDVAGLGAALEPETPIVANTGWAAPVLQQLRPSGPSVLLVQEMPDYLQEHGLLEPVARAATIVAALPAVTEQLRERLPAGTPVHTLLPGLLHATGSPEGVTRVERLIAESVGADRLIFLGAGFADERKGFDRFLELAHRIHDLESRSAFVWLGDVGEWGRRCADQARERGLPLLVPGFRLDAPAWYANADVYLLTSRQDPGPTTVMDAARCGVPFVAAPGDLGLQSLGRLLDGVGWFLADEGQVPGRAVAVARSETHQSRAERARHMEGHASFDGYVDDLLQLLRMKGLVDEPSRGR</sequence>
<dbReference type="PANTHER" id="PTHR12526">
    <property type="entry name" value="GLYCOSYLTRANSFERASE"/>
    <property type="match status" value="1"/>
</dbReference>
<gene>
    <name evidence="1" type="ORF">NP095_12185</name>
</gene>
<organism evidence="1 2">
    <name type="scientific">Aeromicrobium duanguangcaii</name>
    <dbReference type="NCBI Taxonomy" id="2968086"/>
    <lineage>
        <taxon>Bacteria</taxon>
        <taxon>Bacillati</taxon>
        <taxon>Actinomycetota</taxon>
        <taxon>Actinomycetes</taxon>
        <taxon>Propionibacteriales</taxon>
        <taxon>Nocardioidaceae</taxon>
        <taxon>Aeromicrobium</taxon>
    </lineage>
</organism>
<dbReference type="EC" id="2.4.-.-" evidence="1"/>
<dbReference type="RefSeq" id="WP_232418629.1">
    <property type="nucleotide sequence ID" value="NZ_CP101990.1"/>
</dbReference>
<dbReference type="Proteomes" id="UP001315860">
    <property type="component" value="Chromosome"/>
</dbReference>
<dbReference type="SUPFAM" id="SSF53756">
    <property type="entry name" value="UDP-Glycosyltransferase/glycogen phosphorylase"/>
    <property type="match status" value="1"/>
</dbReference>
<dbReference type="Pfam" id="PF13692">
    <property type="entry name" value="Glyco_trans_1_4"/>
    <property type="match status" value="1"/>
</dbReference>
<evidence type="ECO:0000313" key="1">
    <source>
        <dbReference type="EMBL" id="UUI67953.1"/>
    </source>
</evidence>
<dbReference type="EMBL" id="CP101990">
    <property type="protein sequence ID" value="UUI67953.1"/>
    <property type="molecule type" value="Genomic_DNA"/>
</dbReference>
<name>A0ABY5KDU6_9ACTN</name>
<dbReference type="GO" id="GO:0016757">
    <property type="term" value="F:glycosyltransferase activity"/>
    <property type="evidence" value="ECO:0007669"/>
    <property type="project" value="UniProtKB-KW"/>
</dbReference>
<proteinExistence type="predicted"/>
<keyword evidence="1" id="KW-0808">Transferase</keyword>